<organism evidence="2 3">
    <name type="scientific">Batillaria attramentaria</name>
    <dbReference type="NCBI Taxonomy" id="370345"/>
    <lineage>
        <taxon>Eukaryota</taxon>
        <taxon>Metazoa</taxon>
        <taxon>Spiralia</taxon>
        <taxon>Lophotrochozoa</taxon>
        <taxon>Mollusca</taxon>
        <taxon>Gastropoda</taxon>
        <taxon>Caenogastropoda</taxon>
        <taxon>Sorbeoconcha</taxon>
        <taxon>Cerithioidea</taxon>
        <taxon>Batillariidae</taxon>
        <taxon>Batillaria</taxon>
    </lineage>
</organism>
<proteinExistence type="predicted"/>
<gene>
    <name evidence="2" type="ORF">BaRGS_00013730</name>
</gene>
<dbReference type="AlphaFoldDB" id="A0ABD0L762"/>
<evidence type="ECO:0000256" key="1">
    <source>
        <dbReference type="SAM" id="MobiDB-lite"/>
    </source>
</evidence>
<accession>A0ABD0L762</accession>
<dbReference type="EMBL" id="JACVVK020000078">
    <property type="protein sequence ID" value="KAK7495090.1"/>
    <property type="molecule type" value="Genomic_DNA"/>
</dbReference>
<feature type="compositionally biased region" description="Basic and acidic residues" evidence="1">
    <location>
        <begin position="372"/>
        <end position="392"/>
    </location>
</feature>
<reference evidence="2 3" key="1">
    <citation type="journal article" date="2023" name="Sci. Data">
        <title>Genome assembly of the Korean intertidal mud-creeper Batillaria attramentaria.</title>
        <authorList>
            <person name="Patra A.K."/>
            <person name="Ho P.T."/>
            <person name="Jun S."/>
            <person name="Lee S.J."/>
            <person name="Kim Y."/>
            <person name="Won Y.J."/>
        </authorList>
    </citation>
    <scope>NUCLEOTIDE SEQUENCE [LARGE SCALE GENOMIC DNA]</scope>
    <source>
        <strain evidence="2">Wonlab-2016</strain>
    </source>
</reference>
<name>A0ABD0L762_9CAEN</name>
<evidence type="ECO:0000313" key="2">
    <source>
        <dbReference type="EMBL" id="KAK7495090.1"/>
    </source>
</evidence>
<keyword evidence="3" id="KW-1185">Reference proteome</keyword>
<sequence>MIAILREATERPVLRAAGCVCSDGSTDVRPSALVGSAMSVVSGLSQSQLENRHAGNSNKYKEDEDEKLVSTLETADAKDASLNACSPPESDQTTACSAVTATGILETTDSNIVSEGQCNVPEGDKATCPAPVSRDEFTTKEGLLRSVYKKFLDVVDPFESGMIDELRAVDAMSSGEEEEMKAEPKRRDKARRAWDLMNRVTEKDLTEKFLPFLEKRYPHMLQPGVKYHFEGQSDLGRKCLRHVIMSRLTAQRFADIFPPANCCSLQECRQLLENKVLGEEQWTPVFNLLKRNSGNPDLRKAALEMLTRKGIDQLDDFDQQFQDGFLCSCITAATFKNPLPPKPKARLKKSSATVVRKGDDSDSSATGYPNSESEKHATGSDRGTTEWSERNETAAPSEEDEFVISLTGDQKQKFTATLLKVDAALVKVSGVRTEFRKLEAVNSQLNILLGAGAEASGVNIPELSSDDVSKMNKLEAMLRKSSEKISKLLQCAETLLRETEGPEIGLSFKLPGNCYARLLKRRFLLENEMKEAGAFCKTSQAIVRRMQERFTEAHSGDTKRCQV</sequence>
<evidence type="ECO:0000313" key="3">
    <source>
        <dbReference type="Proteomes" id="UP001519460"/>
    </source>
</evidence>
<dbReference type="Proteomes" id="UP001519460">
    <property type="component" value="Unassembled WGS sequence"/>
</dbReference>
<dbReference type="InterPro" id="IPR011029">
    <property type="entry name" value="DEATH-like_dom_sf"/>
</dbReference>
<comment type="caution">
    <text evidence="2">The sequence shown here is derived from an EMBL/GenBank/DDBJ whole genome shotgun (WGS) entry which is preliminary data.</text>
</comment>
<dbReference type="Gene3D" id="1.10.533.10">
    <property type="entry name" value="Death Domain, Fas"/>
    <property type="match status" value="1"/>
</dbReference>
<feature type="region of interest" description="Disordered" evidence="1">
    <location>
        <begin position="340"/>
        <end position="402"/>
    </location>
</feature>
<protein>
    <submittedName>
        <fullName evidence="2">Uncharacterized protein</fullName>
    </submittedName>
</protein>